<gene>
    <name evidence="1" type="ORF">SLIV_26657</name>
</gene>
<evidence type="ECO:0000313" key="1">
    <source>
        <dbReference type="EMBL" id="QNR95637.1"/>
    </source>
</evidence>
<accession>A0ABX6TQI2</accession>
<reference evidence="2" key="1">
    <citation type="submission" date="2014-08" db="EMBL/GenBank/DDBJ databases">
        <title>Complete genome sequence of Streptomyces lividans TK24.</title>
        <authorList>
            <consortium name="StrepSynth"/>
            <person name="Ruckert C."/>
            <person name="Fridjonson O.H."/>
            <person name="Lambert C."/>
            <person name="van Wezel G.P."/>
            <person name="Bernaerts K."/>
            <person name="Anne J."/>
            <person name="Economou A."/>
            <person name="Kalinowski J."/>
        </authorList>
    </citation>
    <scope>NUCLEOTIDE SEQUENCE [LARGE SCALE GENOMIC DNA]</scope>
    <source>
        <strain evidence="2">TK24</strain>
    </source>
</reference>
<evidence type="ECO:0000313" key="2">
    <source>
        <dbReference type="Proteomes" id="UP000028682"/>
    </source>
</evidence>
<proteinExistence type="predicted"/>
<protein>
    <submittedName>
        <fullName evidence="1">Uncharacterized protein</fullName>
    </submittedName>
</protein>
<sequence>MASFRKYAATGRHDLEPFWPSRQHDDFDRVCCRATTAPAR</sequence>
<keyword evidence="2" id="KW-1185">Reference proteome</keyword>
<name>A0ABX6TQI2_STRLI</name>
<dbReference type="Proteomes" id="UP000028682">
    <property type="component" value="Chromosome"/>
</dbReference>
<dbReference type="EMBL" id="CP009124">
    <property type="protein sequence ID" value="QNR95637.1"/>
    <property type="molecule type" value="Genomic_DNA"/>
</dbReference>
<organism evidence="1 2">
    <name type="scientific">Streptomyces lividans TK24</name>
    <dbReference type="NCBI Taxonomy" id="457428"/>
    <lineage>
        <taxon>Bacteria</taxon>
        <taxon>Bacillati</taxon>
        <taxon>Actinomycetota</taxon>
        <taxon>Actinomycetes</taxon>
        <taxon>Kitasatosporales</taxon>
        <taxon>Streptomycetaceae</taxon>
        <taxon>Streptomyces</taxon>
    </lineage>
</organism>